<keyword evidence="2" id="KW-1185">Reference proteome</keyword>
<comment type="caution">
    <text evidence="1">The sequence shown here is derived from an EMBL/GenBank/DDBJ whole genome shotgun (WGS) entry which is preliminary data.</text>
</comment>
<dbReference type="Proteomes" id="UP001152888">
    <property type="component" value="Unassembled WGS sequence"/>
</dbReference>
<evidence type="ECO:0008006" key="3">
    <source>
        <dbReference type="Google" id="ProtNLM"/>
    </source>
</evidence>
<sequence>MFRLTKDLVYELLEILTPFIQPPRRASALSIITKVLATLRFHASGSHQEITGSNHFVGISQASMSRAIKEVTEALNQPQILANKVCFLRDHRNKKL</sequence>
<evidence type="ECO:0000313" key="2">
    <source>
        <dbReference type="Proteomes" id="UP001152888"/>
    </source>
</evidence>
<dbReference type="OrthoDB" id="2415966at2759"/>
<proteinExistence type="predicted"/>
<evidence type="ECO:0000313" key="1">
    <source>
        <dbReference type="EMBL" id="CAH1954609.1"/>
    </source>
</evidence>
<dbReference type="EMBL" id="CAKOFQ010006655">
    <property type="protein sequence ID" value="CAH1954609.1"/>
    <property type="molecule type" value="Genomic_DNA"/>
</dbReference>
<dbReference type="AlphaFoldDB" id="A0A9P0NUL0"/>
<organism evidence="1 2">
    <name type="scientific">Acanthoscelides obtectus</name>
    <name type="common">Bean weevil</name>
    <name type="synonym">Bruchus obtectus</name>
    <dbReference type="NCBI Taxonomy" id="200917"/>
    <lineage>
        <taxon>Eukaryota</taxon>
        <taxon>Metazoa</taxon>
        <taxon>Ecdysozoa</taxon>
        <taxon>Arthropoda</taxon>
        <taxon>Hexapoda</taxon>
        <taxon>Insecta</taxon>
        <taxon>Pterygota</taxon>
        <taxon>Neoptera</taxon>
        <taxon>Endopterygota</taxon>
        <taxon>Coleoptera</taxon>
        <taxon>Polyphaga</taxon>
        <taxon>Cucujiformia</taxon>
        <taxon>Chrysomeloidea</taxon>
        <taxon>Chrysomelidae</taxon>
        <taxon>Bruchinae</taxon>
        <taxon>Bruchini</taxon>
        <taxon>Acanthoscelides</taxon>
    </lineage>
</organism>
<protein>
    <recommendedName>
        <fullName evidence="3">Nuclease HARBI1</fullName>
    </recommendedName>
</protein>
<gene>
    <name evidence="1" type="ORF">ACAOBT_LOCUS645</name>
</gene>
<accession>A0A9P0NUL0</accession>
<reference evidence="1" key="1">
    <citation type="submission" date="2022-03" db="EMBL/GenBank/DDBJ databases">
        <authorList>
            <person name="Sayadi A."/>
        </authorList>
    </citation>
    <scope>NUCLEOTIDE SEQUENCE</scope>
</reference>
<name>A0A9P0NUL0_ACAOB</name>